<dbReference type="PANTHER" id="PTHR18964:SF170">
    <property type="entry name" value="SUGAR KINASE"/>
    <property type="match status" value="1"/>
</dbReference>
<dbReference type="SUPFAM" id="SSF53067">
    <property type="entry name" value="Actin-like ATPase domain"/>
    <property type="match status" value="1"/>
</dbReference>
<sequence length="262" mass="28434">MKEKYQIDGMGVSAPGAVDVQTGIIGGMSALPCIHGPSWTEKLEERFGVPASIENDANCAALAELALGSAKGMKDMAFVVCGTGIGGAVVINREIQHGTNLYGGEFGCMVMRNENGELSTFSSEASTMSFVRKIQKKYPQEEWNGVKVFAEAEKGNEECRKAIDTFFYNLAEGIYNIQHVIDPQLILLGGGISRREGFAETLRKKLEEIVGKVGECAKTKVVVPNIDVCTFREDANLIGVAVNLSRRKREVCLSVHGEDHTL</sequence>
<dbReference type="PANTHER" id="PTHR18964">
    <property type="entry name" value="ROK (REPRESSOR, ORF, KINASE) FAMILY"/>
    <property type="match status" value="1"/>
</dbReference>
<dbReference type="Pfam" id="PF00480">
    <property type="entry name" value="ROK"/>
    <property type="match status" value="1"/>
</dbReference>
<accession>A0ABS7L947</accession>
<organism evidence="2 3">
    <name type="scientific">Sellimonas caecigallum</name>
    <dbReference type="NCBI Taxonomy" id="2592333"/>
    <lineage>
        <taxon>Bacteria</taxon>
        <taxon>Bacillati</taxon>
        <taxon>Bacillota</taxon>
        <taxon>Clostridia</taxon>
        <taxon>Lachnospirales</taxon>
        <taxon>Lachnospiraceae</taxon>
        <taxon>Sellimonas</taxon>
    </lineage>
</organism>
<dbReference type="Gene3D" id="3.30.420.40">
    <property type="match status" value="2"/>
</dbReference>
<comment type="caution">
    <text evidence="2">The sequence shown here is derived from an EMBL/GenBank/DDBJ whole genome shotgun (WGS) entry which is preliminary data.</text>
</comment>
<name>A0ABS7L947_9FIRM</name>
<gene>
    <name evidence="2" type="ORF">FLB61_10990</name>
</gene>
<evidence type="ECO:0000313" key="2">
    <source>
        <dbReference type="EMBL" id="MBY0759601.1"/>
    </source>
</evidence>
<dbReference type="RefSeq" id="WP_221920169.1">
    <property type="nucleotide sequence ID" value="NZ_CP173660.1"/>
</dbReference>
<reference evidence="2 3" key="1">
    <citation type="journal article" date="2020" name="New Microbes New Infect">
        <title>Sellimonas caecigallum sp. nov., description and genome sequence of a new member of the Sellimonas genus isolated from the cecum of feral chicken.</title>
        <authorList>
            <person name="Wongkuna S."/>
            <person name="Ghimire S."/>
            <person name="Antony L."/>
            <person name="Chankhamhaengdecha S."/>
            <person name="Janvilisri T."/>
            <person name="Scaria J."/>
        </authorList>
    </citation>
    <scope>NUCLEOTIDE SEQUENCE [LARGE SCALE GENOMIC DNA]</scope>
    <source>
        <strain evidence="2 3">SW451</strain>
    </source>
</reference>
<dbReference type="EMBL" id="VIRV01000019">
    <property type="protein sequence ID" value="MBY0759601.1"/>
    <property type="molecule type" value="Genomic_DNA"/>
</dbReference>
<comment type="similarity">
    <text evidence="1">Belongs to the ROK (NagC/XylR) family.</text>
</comment>
<dbReference type="InterPro" id="IPR000600">
    <property type="entry name" value="ROK"/>
</dbReference>
<evidence type="ECO:0000256" key="1">
    <source>
        <dbReference type="ARBA" id="ARBA00006479"/>
    </source>
</evidence>
<protein>
    <submittedName>
        <fullName evidence="2">ROK family protein</fullName>
    </submittedName>
</protein>
<dbReference type="Proteomes" id="UP000779049">
    <property type="component" value="Unassembled WGS sequence"/>
</dbReference>
<keyword evidence="3" id="KW-1185">Reference proteome</keyword>
<proteinExistence type="inferred from homology"/>
<dbReference type="InterPro" id="IPR043129">
    <property type="entry name" value="ATPase_NBD"/>
</dbReference>
<dbReference type="CDD" id="cd24152">
    <property type="entry name" value="ASKHA_NBD_ROK-like"/>
    <property type="match status" value="1"/>
</dbReference>
<evidence type="ECO:0000313" key="3">
    <source>
        <dbReference type="Proteomes" id="UP000779049"/>
    </source>
</evidence>